<dbReference type="AlphaFoldDB" id="A0A8T0F307"/>
<proteinExistence type="predicted"/>
<reference evidence="1" key="1">
    <citation type="journal article" date="2020" name="bioRxiv">
        <title>Chromosome-level reference genome of the European wasp spider Argiope bruennichi: a resource for studies on range expansion and evolutionary adaptation.</title>
        <authorList>
            <person name="Sheffer M.M."/>
            <person name="Hoppe A."/>
            <person name="Krehenwinkel H."/>
            <person name="Uhl G."/>
            <person name="Kuss A.W."/>
            <person name="Jensen L."/>
            <person name="Jensen C."/>
            <person name="Gillespie R.G."/>
            <person name="Hoff K.J."/>
            <person name="Prost S."/>
        </authorList>
    </citation>
    <scope>NUCLEOTIDE SEQUENCE</scope>
</reference>
<reference evidence="1" key="2">
    <citation type="submission" date="2020-06" db="EMBL/GenBank/DDBJ databases">
        <authorList>
            <person name="Sheffer M."/>
        </authorList>
    </citation>
    <scope>NUCLEOTIDE SEQUENCE</scope>
</reference>
<evidence type="ECO:0000313" key="2">
    <source>
        <dbReference type="Proteomes" id="UP000807504"/>
    </source>
</evidence>
<comment type="caution">
    <text evidence="1">The sequence shown here is derived from an EMBL/GenBank/DDBJ whole genome shotgun (WGS) entry which is preliminary data.</text>
</comment>
<evidence type="ECO:0000313" key="1">
    <source>
        <dbReference type="EMBL" id="KAF8784832.1"/>
    </source>
</evidence>
<accession>A0A8T0F307</accession>
<dbReference type="EMBL" id="JABXBU010000030">
    <property type="protein sequence ID" value="KAF8784832.1"/>
    <property type="molecule type" value="Genomic_DNA"/>
</dbReference>
<protein>
    <submittedName>
        <fullName evidence="1">Uncharacterized protein</fullName>
    </submittedName>
</protein>
<dbReference type="Proteomes" id="UP000807504">
    <property type="component" value="Unassembled WGS sequence"/>
</dbReference>
<organism evidence="1 2">
    <name type="scientific">Argiope bruennichi</name>
    <name type="common">Wasp spider</name>
    <name type="synonym">Aranea bruennichi</name>
    <dbReference type="NCBI Taxonomy" id="94029"/>
    <lineage>
        <taxon>Eukaryota</taxon>
        <taxon>Metazoa</taxon>
        <taxon>Ecdysozoa</taxon>
        <taxon>Arthropoda</taxon>
        <taxon>Chelicerata</taxon>
        <taxon>Arachnida</taxon>
        <taxon>Araneae</taxon>
        <taxon>Araneomorphae</taxon>
        <taxon>Entelegynae</taxon>
        <taxon>Araneoidea</taxon>
        <taxon>Araneidae</taxon>
        <taxon>Argiope</taxon>
    </lineage>
</organism>
<gene>
    <name evidence="1" type="ORF">HNY73_010451</name>
</gene>
<keyword evidence="2" id="KW-1185">Reference proteome</keyword>
<name>A0A8T0F307_ARGBR</name>
<sequence>MSFGVLAVDLSTSKGILFAQERHFSKKREENYSSYKRARKNLKIQVFIHFWEISSIKSKGNVHLEEIDLLIEEDC</sequence>